<organism evidence="1">
    <name type="scientific">viral metagenome</name>
    <dbReference type="NCBI Taxonomy" id="1070528"/>
    <lineage>
        <taxon>unclassified sequences</taxon>
        <taxon>metagenomes</taxon>
        <taxon>organismal metagenomes</taxon>
    </lineage>
</organism>
<proteinExistence type="predicted"/>
<gene>
    <name evidence="1" type="ORF">TM448A00065_0069</name>
</gene>
<dbReference type="Gene3D" id="3.40.50.300">
    <property type="entry name" value="P-loop containing nucleotide triphosphate hydrolases"/>
    <property type="match status" value="1"/>
</dbReference>
<reference evidence="1" key="1">
    <citation type="submission" date="2020-03" db="EMBL/GenBank/DDBJ databases">
        <title>The deep terrestrial virosphere.</title>
        <authorList>
            <person name="Holmfeldt K."/>
            <person name="Nilsson E."/>
            <person name="Simone D."/>
            <person name="Lopez-Fernandez M."/>
            <person name="Wu X."/>
            <person name="de Brujin I."/>
            <person name="Lundin D."/>
            <person name="Andersson A."/>
            <person name="Bertilsson S."/>
            <person name="Dopson M."/>
        </authorList>
    </citation>
    <scope>NUCLEOTIDE SEQUENCE</scope>
    <source>
        <strain evidence="1">TM448A00065</strain>
    </source>
</reference>
<dbReference type="AlphaFoldDB" id="A0A6H1Z810"/>
<sequence length="293" mass="32842">MMPGRAKIVPEPVQMTELEQACFQALRVREECQDNAAAYIEHCITDKDGTRLKLSAIHLSWIHHISWCWSHGYYALILAPWAHGKSTIVAVGLASFILGREPGARVKIVSNDGGMASKRVGAISRLMLKNPDFKTVFPDCVPGVDIIDGKEKPLPWTQNEVFLQGPAGAMQIEPSLQAKGVFGTGISGRADYLFFDDTCDKKNSVDNPAYRDKVIENFHQTWMSRLEPDGHACAIGTPWHRDDLWSHLMQNPKWITLKQAIKQDNSAIRQEVYNAPASYPGRLELRAMDREAM</sequence>
<accession>A0A6H1Z810</accession>
<dbReference type="InterPro" id="IPR027417">
    <property type="entry name" value="P-loop_NTPase"/>
</dbReference>
<name>A0A6H1Z810_9ZZZZ</name>
<dbReference type="EMBL" id="MT143972">
    <property type="protein sequence ID" value="QJA44023.1"/>
    <property type="molecule type" value="Genomic_DNA"/>
</dbReference>
<evidence type="ECO:0000313" key="1">
    <source>
        <dbReference type="EMBL" id="QJA44023.1"/>
    </source>
</evidence>
<protein>
    <submittedName>
        <fullName evidence="1">Putative terminase</fullName>
    </submittedName>
</protein>